<keyword evidence="7" id="KW-1185">Reference proteome</keyword>
<comment type="similarity">
    <text evidence="1">Belongs to the peptidase C40 family.</text>
</comment>
<keyword evidence="2" id="KW-0645">Protease</keyword>
<dbReference type="Proteomes" id="UP000318693">
    <property type="component" value="Unassembled WGS sequence"/>
</dbReference>
<evidence type="ECO:0000313" key="6">
    <source>
        <dbReference type="EMBL" id="TRW43207.1"/>
    </source>
</evidence>
<organism evidence="6 7">
    <name type="scientific">Georgenia yuyongxinii</name>
    <dbReference type="NCBI Taxonomy" id="2589797"/>
    <lineage>
        <taxon>Bacteria</taxon>
        <taxon>Bacillati</taxon>
        <taxon>Actinomycetota</taxon>
        <taxon>Actinomycetes</taxon>
        <taxon>Micrococcales</taxon>
        <taxon>Bogoriellaceae</taxon>
        <taxon>Georgenia</taxon>
    </lineage>
</organism>
<feature type="domain" description="NlpC/P60" evidence="5">
    <location>
        <begin position="16"/>
        <end position="136"/>
    </location>
</feature>
<evidence type="ECO:0000256" key="1">
    <source>
        <dbReference type="ARBA" id="ARBA00007074"/>
    </source>
</evidence>
<name>A0A552WKD4_9MICO</name>
<gene>
    <name evidence="6" type="ORF">FJ693_18620</name>
</gene>
<dbReference type="AlphaFoldDB" id="A0A552WKD4"/>
<evidence type="ECO:0000256" key="4">
    <source>
        <dbReference type="ARBA" id="ARBA00022807"/>
    </source>
</evidence>
<dbReference type="SUPFAM" id="SSF54001">
    <property type="entry name" value="Cysteine proteinases"/>
    <property type="match status" value="1"/>
</dbReference>
<sequence length="136" mass="14222">MPAPAPAPTHVPPVRTGAAQAAIAWARDQIGKPYALGATGPDAFDCSGLTMRAFQHAGISLSRTSRSQYTNGTQIPLSQVQAGDLVFWSSNGTASGIYHVAIYSGGGMRVHAPNPSAPVQEVPMYYANIMPSAVRL</sequence>
<protein>
    <submittedName>
        <fullName evidence="6">NlpC/P60 family protein</fullName>
    </submittedName>
</protein>
<comment type="caution">
    <text evidence="6">The sequence shown here is derived from an EMBL/GenBank/DDBJ whole genome shotgun (WGS) entry which is preliminary data.</text>
</comment>
<proteinExistence type="inferred from homology"/>
<dbReference type="InterPro" id="IPR000064">
    <property type="entry name" value="NLP_P60_dom"/>
</dbReference>
<dbReference type="EMBL" id="VJXR01000096">
    <property type="protein sequence ID" value="TRW43207.1"/>
    <property type="molecule type" value="Genomic_DNA"/>
</dbReference>
<dbReference type="PROSITE" id="PS51935">
    <property type="entry name" value="NLPC_P60"/>
    <property type="match status" value="1"/>
</dbReference>
<dbReference type="PANTHER" id="PTHR47359">
    <property type="entry name" value="PEPTIDOGLYCAN DL-ENDOPEPTIDASE CWLO"/>
    <property type="match status" value="1"/>
</dbReference>
<dbReference type="InterPro" id="IPR051794">
    <property type="entry name" value="PG_Endopeptidase_C40"/>
</dbReference>
<dbReference type="PANTHER" id="PTHR47359:SF3">
    <property type="entry name" value="NLP_P60 DOMAIN-CONTAINING PROTEIN-RELATED"/>
    <property type="match status" value="1"/>
</dbReference>
<keyword evidence="3" id="KW-0378">Hydrolase</keyword>
<evidence type="ECO:0000256" key="2">
    <source>
        <dbReference type="ARBA" id="ARBA00022670"/>
    </source>
</evidence>
<keyword evidence="4" id="KW-0788">Thiol protease</keyword>
<reference evidence="6 7" key="1">
    <citation type="submission" date="2019-07" db="EMBL/GenBank/DDBJ databases">
        <title>Georgenia wutianyii sp. nov. and Georgenia *** sp. nov. isolated from plateau pika (Ochotona curzoniae) in the Qinghai-Tibet plateau of China.</title>
        <authorList>
            <person name="Tian Z."/>
        </authorList>
    </citation>
    <scope>NUCLEOTIDE SEQUENCE [LARGE SCALE GENOMIC DNA]</scope>
    <source>
        <strain evidence="6 7">Z446</strain>
    </source>
</reference>
<evidence type="ECO:0000256" key="3">
    <source>
        <dbReference type="ARBA" id="ARBA00022801"/>
    </source>
</evidence>
<accession>A0A552WKD4</accession>
<evidence type="ECO:0000259" key="5">
    <source>
        <dbReference type="PROSITE" id="PS51935"/>
    </source>
</evidence>
<dbReference type="InterPro" id="IPR038765">
    <property type="entry name" value="Papain-like_cys_pep_sf"/>
</dbReference>
<dbReference type="GO" id="GO:0008234">
    <property type="term" value="F:cysteine-type peptidase activity"/>
    <property type="evidence" value="ECO:0007669"/>
    <property type="project" value="UniProtKB-KW"/>
</dbReference>
<dbReference type="GO" id="GO:0006508">
    <property type="term" value="P:proteolysis"/>
    <property type="evidence" value="ECO:0007669"/>
    <property type="project" value="UniProtKB-KW"/>
</dbReference>
<evidence type="ECO:0000313" key="7">
    <source>
        <dbReference type="Proteomes" id="UP000318693"/>
    </source>
</evidence>
<dbReference type="Pfam" id="PF00877">
    <property type="entry name" value="NLPC_P60"/>
    <property type="match status" value="1"/>
</dbReference>
<dbReference type="Gene3D" id="3.90.1720.10">
    <property type="entry name" value="endopeptidase domain like (from Nostoc punctiforme)"/>
    <property type="match status" value="1"/>
</dbReference>